<proteinExistence type="predicted"/>
<dbReference type="InterPro" id="IPR037914">
    <property type="entry name" value="SpoVT-AbrB_sf"/>
</dbReference>
<reference evidence="2 3" key="2">
    <citation type="submission" date="2019-02" db="EMBL/GenBank/DDBJ databases">
        <title>'Lichenibacterium ramalinii' gen. nov. sp. nov., 'Lichenibacterium minor' gen. nov. sp. nov.</title>
        <authorList>
            <person name="Pankratov T."/>
        </authorList>
    </citation>
    <scope>NUCLEOTIDE SEQUENCE [LARGE SCALE GENOMIC DNA]</scope>
    <source>
        <strain evidence="2 3">RmlP001</strain>
    </source>
</reference>
<dbReference type="InterPro" id="IPR007159">
    <property type="entry name" value="SpoVT-AbrB_dom"/>
</dbReference>
<protein>
    <submittedName>
        <fullName evidence="2">AbrB/MazE/SpoVT family DNA-binding domain-containing protein</fullName>
    </submittedName>
</protein>
<dbReference type="RefSeq" id="WP_129218571.1">
    <property type="nucleotide sequence ID" value="NZ_QYBC01000005.1"/>
</dbReference>
<reference evidence="2 3" key="1">
    <citation type="submission" date="2018-09" db="EMBL/GenBank/DDBJ databases">
        <authorList>
            <person name="Grouzdev D.S."/>
            <person name="Krutkina M.S."/>
        </authorList>
    </citation>
    <scope>NUCLEOTIDE SEQUENCE [LARGE SCALE GENOMIC DNA]</scope>
    <source>
        <strain evidence="2 3">RmlP001</strain>
    </source>
</reference>
<dbReference type="Pfam" id="PF04014">
    <property type="entry name" value="MazE_antitoxin"/>
    <property type="match status" value="1"/>
</dbReference>
<organism evidence="2 3">
    <name type="scientific">Lichenibacterium ramalinae</name>
    <dbReference type="NCBI Taxonomy" id="2316527"/>
    <lineage>
        <taxon>Bacteria</taxon>
        <taxon>Pseudomonadati</taxon>
        <taxon>Pseudomonadota</taxon>
        <taxon>Alphaproteobacteria</taxon>
        <taxon>Hyphomicrobiales</taxon>
        <taxon>Lichenihabitantaceae</taxon>
        <taxon>Lichenibacterium</taxon>
    </lineage>
</organism>
<dbReference type="SMART" id="SM00966">
    <property type="entry name" value="SpoVT_AbrB"/>
    <property type="match status" value="1"/>
</dbReference>
<evidence type="ECO:0000259" key="1">
    <source>
        <dbReference type="SMART" id="SM00966"/>
    </source>
</evidence>
<keyword evidence="2" id="KW-0238">DNA-binding</keyword>
<dbReference type="AlphaFoldDB" id="A0A4Q2RFL2"/>
<dbReference type="Proteomes" id="UP000289411">
    <property type="component" value="Unassembled WGS sequence"/>
</dbReference>
<accession>A0A4Q2RFL2</accession>
<feature type="domain" description="SpoVT-AbrB" evidence="1">
    <location>
        <begin position="6"/>
        <end position="51"/>
    </location>
</feature>
<dbReference type="OrthoDB" id="7161066at2"/>
<dbReference type="EMBL" id="QYBC01000005">
    <property type="protein sequence ID" value="RYB06059.1"/>
    <property type="molecule type" value="Genomic_DNA"/>
</dbReference>
<sequence length="82" mass="9159">MTSRAVKIVDGGTLVIPAILRRELGITVGDTVLVEIVDGELRVRPRKMDLKNARRILRQLVPQDVSLVDELIADRRAESARD</sequence>
<dbReference type="SUPFAM" id="SSF89447">
    <property type="entry name" value="AbrB/MazE/MraZ-like"/>
    <property type="match status" value="1"/>
</dbReference>
<dbReference type="Gene3D" id="2.10.260.10">
    <property type="match status" value="1"/>
</dbReference>
<dbReference type="GO" id="GO:0003677">
    <property type="term" value="F:DNA binding"/>
    <property type="evidence" value="ECO:0007669"/>
    <property type="project" value="UniProtKB-KW"/>
</dbReference>
<evidence type="ECO:0000313" key="3">
    <source>
        <dbReference type="Proteomes" id="UP000289411"/>
    </source>
</evidence>
<evidence type="ECO:0000313" key="2">
    <source>
        <dbReference type="EMBL" id="RYB06059.1"/>
    </source>
</evidence>
<gene>
    <name evidence="2" type="ORF">D3272_07660</name>
</gene>
<comment type="caution">
    <text evidence="2">The sequence shown here is derived from an EMBL/GenBank/DDBJ whole genome shotgun (WGS) entry which is preliminary data.</text>
</comment>
<name>A0A4Q2RFL2_9HYPH</name>
<keyword evidence="3" id="KW-1185">Reference proteome</keyword>